<sequence>MWAQVAMAGINIMAGKGKAKANQTLASAQYRLESGREENKQLVRDAQNELSVATANLSRYQQQKRNDRIGKAMEKQDEQEAFNWGKQVDGLTSARFDQRIQGASALGSLAAQAAFAGVGGASVEQVRMTEEARQARADAAVVQGLQDAKYVSALSKSAIIDNGYNQLDDSYIFADMDLTPKGLVIDTSSQHKYSLGSAVGDGMAGFSGNMDKVGVNLQAAGYKGDASLFGSGTGAKNQGLGGGFMSKFKL</sequence>
<proteinExistence type="predicted"/>
<reference evidence="2 3" key="1">
    <citation type="submission" date="2018-09" db="EMBL/GenBank/DDBJ databases">
        <authorList>
            <person name="Islam M.S."/>
            <person name="Li J."/>
            <person name="Zhou Y."/>
        </authorList>
    </citation>
    <scope>NUCLEOTIDE SEQUENCE [LARGE SCALE GENOMIC DNA]</scope>
</reference>
<organism evidence="2 3">
    <name type="scientific">Aeromonas phage ZPAH7</name>
    <dbReference type="NCBI Taxonomy" id="2420320"/>
    <lineage>
        <taxon>Viruses</taxon>
        <taxon>Duplodnaviria</taxon>
        <taxon>Heunggongvirae</taxon>
        <taxon>Uroviricota</taxon>
        <taxon>Caudoviricetes</taxon>
        <taxon>Autographivirales</taxon>
        <taxon>Autonotataviridae</taxon>
        <taxon>Aerosvirus</taxon>
        <taxon>Aerosvirus ZPAH7</taxon>
    </lineage>
</organism>
<dbReference type="InterPro" id="IPR038996">
    <property type="entry name" value="Gp14"/>
</dbReference>
<keyword evidence="1" id="KW-0175">Coiled coil</keyword>
<evidence type="ECO:0008006" key="4">
    <source>
        <dbReference type="Google" id="ProtNLM"/>
    </source>
</evidence>
<gene>
    <name evidence="2" type="ORF">ZPAH7_orf00010</name>
</gene>
<feature type="coiled-coil region" evidence="1">
    <location>
        <begin position="36"/>
        <end position="63"/>
    </location>
</feature>
<accession>A0A3Q9GD59</accession>
<evidence type="ECO:0000313" key="2">
    <source>
        <dbReference type="EMBL" id="AZQ96391.1"/>
    </source>
</evidence>
<evidence type="ECO:0000256" key="1">
    <source>
        <dbReference type="SAM" id="Coils"/>
    </source>
</evidence>
<name>A0A3Q9GD59_9CAUD</name>
<keyword evidence="3" id="KW-1185">Reference proteome</keyword>
<dbReference type="Proteomes" id="UP000278112">
    <property type="component" value="Segment"/>
</dbReference>
<dbReference type="EMBL" id="MH992513">
    <property type="protein sequence ID" value="AZQ96391.1"/>
    <property type="molecule type" value="Genomic_DNA"/>
</dbReference>
<protein>
    <recommendedName>
        <fullName evidence="4">Internal virion protein</fullName>
    </recommendedName>
</protein>
<dbReference type="Pfam" id="PF24072">
    <property type="entry name" value="T7_gp14"/>
    <property type="match status" value="1"/>
</dbReference>
<evidence type="ECO:0000313" key="3">
    <source>
        <dbReference type="Proteomes" id="UP000278112"/>
    </source>
</evidence>